<organism evidence="7 8">
    <name type="scientific">Magallana gigas</name>
    <name type="common">Pacific oyster</name>
    <name type="synonym">Crassostrea gigas</name>
    <dbReference type="NCBI Taxonomy" id="29159"/>
    <lineage>
        <taxon>Eukaryota</taxon>
        <taxon>Metazoa</taxon>
        <taxon>Spiralia</taxon>
        <taxon>Lophotrochozoa</taxon>
        <taxon>Mollusca</taxon>
        <taxon>Bivalvia</taxon>
        <taxon>Autobranchia</taxon>
        <taxon>Pteriomorphia</taxon>
        <taxon>Ostreida</taxon>
        <taxon>Ostreoidea</taxon>
        <taxon>Ostreidae</taxon>
        <taxon>Magallana</taxon>
    </lineage>
</organism>
<keyword evidence="2" id="KW-0349">Heme</keyword>
<evidence type="ECO:0000256" key="5">
    <source>
        <dbReference type="ARBA" id="ARBA00023004"/>
    </source>
</evidence>
<evidence type="ECO:0000256" key="3">
    <source>
        <dbReference type="ARBA" id="ARBA00022723"/>
    </source>
</evidence>
<dbReference type="PANTHER" id="PTHR24289">
    <property type="entry name" value="STEROID 17-ALPHA-HYDROXYLASE/17,20 LYASE"/>
    <property type="match status" value="1"/>
</dbReference>
<dbReference type="Pfam" id="PF00067">
    <property type="entry name" value="p450"/>
    <property type="match status" value="1"/>
</dbReference>
<keyword evidence="4" id="KW-0560">Oxidoreductase</keyword>
<dbReference type="Proteomes" id="UP000005408">
    <property type="component" value="Unassembled WGS sequence"/>
</dbReference>
<dbReference type="EnsemblMetazoa" id="G20315.2">
    <property type="protein sequence ID" value="G20315.2:cds"/>
    <property type="gene ID" value="G20315"/>
</dbReference>
<name>A0A8W8JTU8_MAGGI</name>
<dbReference type="GO" id="GO:0042446">
    <property type="term" value="P:hormone biosynthetic process"/>
    <property type="evidence" value="ECO:0007669"/>
    <property type="project" value="TreeGrafter"/>
</dbReference>
<comment type="similarity">
    <text evidence="1">Belongs to the cytochrome P450 family.</text>
</comment>
<dbReference type="GO" id="GO:0005506">
    <property type="term" value="F:iron ion binding"/>
    <property type="evidence" value="ECO:0007669"/>
    <property type="project" value="InterPro"/>
</dbReference>
<dbReference type="GO" id="GO:0042448">
    <property type="term" value="P:progesterone metabolic process"/>
    <property type="evidence" value="ECO:0007669"/>
    <property type="project" value="TreeGrafter"/>
</dbReference>
<evidence type="ECO:0000256" key="6">
    <source>
        <dbReference type="ARBA" id="ARBA00023033"/>
    </source>
</evidence>
<keyword evidence="5" id="KW-0408">Iron</keyword>
<dbReference type="PANTHER" id="PTHR24289:SF20">
    <property type="entry name" value="STEROID 17-ALPHA-HYDROXYLASE_17,20 LYASE"/>
    <property type="match status" value="1"/>
</dbReference>
<evidence type="ECO:0000256" key="1">
    <source>
        <dbReference type="ARBA" id="ARBA00010617"/>
    </source>
</evidence>
<evidence type="ECO:0000313" key="8">
    <source>
        <dbReference type="Proteomes" id="UP000005408"/>
    </source>
</evidence>
<dbReference type="InterPro" id="IPR036396">
    <property type="entry name" value="Cyt_P450_sf"/>
</dbReference>
<keyword evidence="8" id="KW-1185">Reference proteome</keyword>
<dbReference type="PRINTS" id="PR00463">
    <property type="entry name" value="EP450I"/>
</dbReference>
<keyword evidence="6" id="KW-0503">Monooxygenase</keyword>
<evidence type="ECO:0000256" key="2">
    <source>
        <dbReference type="ARBA" id="ARBA00022617"/>
    </source>
</evidence>
<evidence type="ECO:0000256" key="4">
    <source>
        <dbReference type="ARBA" id="ARBA00023002"/>
    </source>
</evidence>
<dbReference type="GO" id="GO:0004508">
    <property type="term" value="F:steroid 17-alpha-monooxygenase activity"/>
    <property type="evidence" value="ECO:0007669"/>
    <property type="project" value="TreeGrafter"/>
</dbReference>
<dbReference type="GO" id="GO:0020037">
    <property type="term" value="F:heme binding"/>
    <property type="evidence" value="ECO:0007669"/>
    <property type="project" value="InterPro"/>
</dbReference>
<sequence>MAVLLFIVLCVLIGAFILFRKRSRQIPGPIGKPLIGNVSDLNLKSLHIKLFEWNQQYGDIFQFSIFSKKFVVINSSDVLREAFLEEPNASIFAARPEMFFAKYFYLNSDLAFSSLDPTWNKRKKLVHQKLNAYGEGLLRLEKQINRNLTALMEEIQLIEGQSIDPASMIEDFIFNTVETLVLGRVYGKHTGFQGLMKKIDSLGNEVSNLGPDMIYNIFPFLRFFPFAHSKKLNELLKTKQEMISIVEQLSSENPEDNGMYQSLKKVLEEKDETDHCWFKDDNLWGIIINIFGGAYLTTRGTIMSMLHILAKRPDVQKSLQTEIDNVIGDVREPEIRDRQQCPLVEAFVLETLRYISHTPLAMHSTREATSIAGYHVEKNTPVLACFWSMHHSDTEWEDPFLFKPERFLEQDGSLKPASDPVRKSVLTLFILQVSIVWNRKT</sequence>
<dbReference type="InterPro" id="IPR001128">
    <property type="entry name" value="Cyt_P450"/>
</dbReference>
<protein>
    <recommendedName>
        <fullName evidence="9">Cytochrome P450</fullName>
    </recommendedName>
</protein>
<accession>A0A8W8JTU8</accession>
<proteinExistence type="inferred from homology"/>
<evidence type="ECO:0000313" key="7">
    <source>
        <dbReference type="EnsemblMetazoa" id="G20315.2:cds"/>
    </source>
</evidence>
<dbReference type="SUPFAM" id="SSF48264">
    <property type="entry name" value="Cytochrome P450"/>
    <property type="match status" value="1"/>
</dbReference>
<dbReference type="Gene3D" id="1.10.630.10">
    <property type="entry name" value="Cytochrome P450"/>
    <property type="match status" value="1"/>
</dbReference>
<evidence type="ECO:0008006" key="9">
    <source>
        <dbReference type="Google" id="ProtNLM"/>
    </source>
</evidence>
<dbReference type="InterPro" id="IPR002401">
    <property type="entry name" value="Cyt_P450_E_grp-I"/>
</dbReference>
<reference evidence="7" key="1">
    <citation type="submission" date="2022-08" db="UniProtKB">
        <authorList>
            <consortium name="EnsemblMetazoa"/>
        </authorList>
    </citation>
    <scope>IDENTIFICATION</scope>
    <source>
        <strain evidence="7">05x7-T-G4-1.051#20</strain>
    </source>
</reference>
<dbReference type="AlphaFoldDB" id="A0A8W8JTU8"/>
<keyword evidence="3" id="KW-0479">Metal-binding</keyword>